<dbReference type="Proteomes" id="UP000568380">
    <property type="component" value="Unassembled WGS sequence"/>
</dbReference>
<name>A0A7W7ZY46_9ACTN</name>
<evidence type="ECO:0000259" key="2">
    <source>
        <dbReference type="Pfam" id="PF00535"/>
    </source>
</evidence>
<comment type="similarity">
    <text evidence="1">Belongs to the glycosyltransferase 2 family.</text>
</comment>
<proteinExistence type="inferred from homology"/>
<evidence type="ECO:0000313" key="4">
    <source>
        <dbReference type="Proteomes" id="UP000568380"/>
    </source>
</evidence>
<dbReference type="PANTHER" id="PTHR48090:SF7">
    <property type="entry name" value="RFBJ PROTEIN"/>
    <property type="match status" value="1"/>
</dbReference>
<dbReference type="Gene3D" id="3.90.550.10">
    <property type="entry name" value="Spore Coat Polysaccharide Biosynthesis Protein SpsA, Chain A"/>
    <property type="match status" value="1"/>
</dbReference>
<dbReference type="GO" id="GO:0016740">
    <property type="term" value="F:transferase activity"/>
    <property type="evidence" value="ECO:0007669"/>
    <property type="project" value="UniProtKB-KW"/>
</dbReference>
<keyword evidence="4" id="KW-1185">Reference proteome</keyword>
<comment type="caution">
    <text evidence="3">The sequence shown here is derived from an EMBL/GenBank/DDBJ whole genome shotgun (WGS) entry which is preliminary data.</text>
</comment>
<dbReference type="InterPro" id="IPR001173">
    <property type="entry name" value="Glyco_trans_2-like"/>
</dbReference>
<evidence type="ECO:0000313" key="3">
    <source>
        <dbReference type="EMBL" id="MBB5075003.1"/>
    </source>
</evidence>
<accession>A0A7W7ZY46</accession>
<dbReference type="SUPFAM" id="SSF53448">
    <property type="entry name" value="Nucleotide-diphospho-sugar transferases"/>
    <property type="match status" value="1"/>
</dbReference>
<sequence>MRVLIIIPAFNEEQSIRLVIGELERACGYADILVVDDGSADSTAALAEAAGVAVLRLPYNLGVGGAMRAGYRYALERGYDVALQVDADGQHDTRYIGKLVAAVESADIVIGSRFAGAGTYTSAKFARRLAMRLLAMVVSGLARTKLTDVTSGFRAANRKAMAIFAVHYPVEYLGDTVESLVIAVRSGCVIRQIPVKMRPREYGTASQSSLRALVYLVRAGVALGLALIRRWEPVSAAEVPERAGV</sequence>
<dbReference type="RefSeq" id="WP_246508301.1">
    <property type="nucleotide sequence ID" value="NZ_JACHIN010000001.1"/>
</dbReference>
<organism evidence="3 4">
    <name type="scientific">Nonomuraea endophytica</name>
    <dbReference type="NCBI Taxonomy" id="714136"/>
    <lineage>
        <taxon>Bacteria</taxon>
        <taxon>Bacillati</taxon>
        <taxon>Actinomycetota</taxon>
        <taxon>Actinomycetes</taxon>
        <taxon>Streptosporangiales</taxon>
        <taxon>Streptosporangiaceae</taxon>
        <taxon>Nonomuraea</taxon>
    </lineage>
</organism>
<dbReference type="InterPro" id="IPR050256">
    <property type="entry name" value="Glycosyltransferase_2"/>
</dbReference>
<evidence type="ECO:0000256" key="1">
    <source>
        <dbReference type="ARBA" id="ARBA00006739"/>
    </source>
</evidence>
<reference evidence="3 4" key="1">
    <citation type="submission" date="2020-08" db="EMBL/GenBank/DDBJ databases">
        <title>Genomic Encyclopedia of Type Strains, Phase IV (KMG-IV): sequencing the most valuable type-strain genomes for metagenomic binning, comparative biology and taxonomic classification.</title>
        <authorList>
            <person name="Goeker M."/>
        </authorList>
    </citation>
    <scope>NUCLEOTIDE SEQUENCE [LARGE SCALE GENOMIC DNA]</scope>
    <source>
        <strain evidence="3 4">DSM 45385</strain>
    </source>
</reference>
<keyword evidence="3" id="KW-0808">Transferase</keyword>
<gene>
    <name evidence="3" type="ORF">HNR40_000449</name>
</gene>
<feature type="domain" description="Glycosyltransferase 2-like" evidence="2">
    <location>
        <begin position="5"/>
        <end position="160"/>
    </location>
</feature>
<dbReference type="Pfam" id="PF00535">
    <property type="entry name" value="Glycos_transf_2"/>
    <property type="match status" value="1"/>
</dbReference>
<dbReference type="CDD" id="cd04179">
    <property type="entry name" value="DPM_DPG-synthase_like"/>
    <property type="match status" value="1"/>
</dbReference>
<dbReference type="PANTHER" id="PTHR48090">
    <property type="entry name" value="UNDECAPRENYL-PHOSPHATE 4-DEOXY-4-FORMAMIDO-L-ARABINOSE TRANSFERASE-RELATED"/>
    <property type="match status" value="1"/>
</dbReference>
<dbReference type="InterPro" id="IPR029044">
    <property type="entry name" value="Nucleotide-diphossugar_trans"/>
</dbReference>
<protein>
    <submittedName>
        <fullName evidence="3">Glycosyltransferase involved in cell wall biosynthesis</fullName>
    </submittedName>
</protein>
<dbReference type="EMBL" id="JACHIN010000001">
    <property type="protein sequence ID" value="MBB5075003.1"/>
    <property type="molecule type" value="Genomic_DNA"/>
</dbReference>
<dbReference type="AlphaFoldDB" id="A0A7W7ZY46"/>